<proteinExistence type="predicted"/>
<organism evidence="1 2">
    <name type="scientific">Vibrio phage vB_VpS_PG07</name>
    <dbReference type="NCBI Taxonomy" id="2301664"/>
    <lineage>
        <taxon>Viruses</taxon>
        <taxon>Duplodnaviria</taxon>
        <taxon>Heunggongvirae</taxon>
        <taxon>Uroviricota</taxon>
        <taxon>Caudoviricetes</taxon>
        <taxon>Demerecviridae</taxon>
        <taxon>Pogseptimavirus</taxon>
        <taxon>Pogseptimavirus PG07</taxon>
    </lineage>
</organism>
<keyword evidence="2" id="KW-1185">Reference proteome</keyword>
<dbReference type="RefSeq" id="YP_009808519.1">
    <property type="nucleotide sequence ID" value="NC_048041.1"/>
</dbReference>
<evidence type="ECO:0000313" key="2">
    <source>
        <dbReference type="Proteomes" id="UP000263435"/>
    </source>
</evidence>
<name>A0A385E766_9CAUD</name>
<accession>A0A385E766</accession>
<dbReference type="KEGG" id="vg:54999422"/>
<evidence type="ECO:0000313" key="1">
    <source>
        <dbReference type="EMBL" id="AXQ66697.1"/>
    </source>
</evidence>
<dbReference type="EMBL" id="MH645904">
    <property type="protein sequence ID" value="AXQ66697.1"/>
    <property type="molecule type" value="Genomic_DNA"/>
</dbReference>
<protein>
    <submittedName>
        <fullName evidence="1">Uncharacterized protein</fullName>
    </submittedName>
</protein>
<sequence>MSQFKKRNKTFLSDSHEEFGSVSWYVKERGDWGSDVQSEIRITDCYKVVTLDFCAESPSEARKRLEKLDTLISELQEARKALQECVDLRWNRKYI</sequence>
<dbReference type="GeneID" id="54999422"/>
<reference evidence="1 2" key="1">
    <citation type="submission" date="2018-07" db="EMBL/GenBank/DDBJ databases">
        <title>Sequencing of PG07.</title>
        <authorList>
            <person name="Ding T."/>
        </authorList>
    </citation>
    <scope>NUCLEOTIDE SEQUENCE [LARGE SCALE GENOMIC DNA]</scope>
</reference>
<dbReference type="Proteomes" id="UP000263435">
    <property type="component" value="Segment"/>
</dbReference>